<dbReference type="GO" id="GO:0000272">
    <property type="term" value="P:polysaccharide catabolic process"/>
    <property type="evidence" value="ECO:0007669"/>
    <property type="project" value="InterPro"/>
</dbReference>
<keyword evidence="16" id="KW-1185">Reference proteome</keyword>
<evidence type="ECO:0000256" key="11">
    <source>
        <dbReference type="ARBA" id="ARBA00023264"/>
    </source>
</evidence>
<evidence type="ECO:0000256" key="13">
    <source>
        <dbReference type="ARBA" id="ARBA00048586"/>
    </source>
</evidence>
<evidence type="ECO:0000256" key="1">
    <source>
        <dbReference type="ARBA" id="ARBA00005042"/>
    </source>
</evidence>
<comment type="similarity">
    <text evidence="3">Belongs to the CDP-alcohol phosphatidyltransferase class-II family.</text>
</comment>
<comment type="similarity">
    <text evidence="2">Belongs to the glycosyl hydrolase 5 (cellulase A) family.</text>
</comment>
<evidence type="ECO:0000313" key="15">
    <source>
        <dbReference type="EMBL" id="KAJ2901945.1"/>
    </source>
</evidence>
<keyword evidence="8" id="KW-0378">Hydrolase</keyword>
<dbReference type="InterPro" id="IPR016270">
    <property type="entry name" value="PGS1"/>
</dbReference>
<gene>
    <name evidence="15" type="ORF">MKZ38_001246</name>
</gene>
<dbReference type="InterPro" id="IPR001736">
    <property type="entry name" value="PLipase_D/transphosphatidylase"/>
</dbReference>
<dbReference type="GO" id="GO:0032049">
    <property type="term" value="P:cardiolipin biosynthetic process"/>
    <property type="evidence" value="ECO:0007669"/>
    <property type="project" value="InterPro"/>
</dbReference>
<dbReference type="SUPFAM" id="SSF51445">
    <property type="entry name" value="(Trans)glycosidases"/>
    <property type="match status" value="1"/>
</dbReference>
<evidence type="ECO:0000256" key="10">
    <source>
        <dbReference type="ARBA" id="ARBA00023209"/>
    </source>
</evidence>
<keyword evidence="9" id="KW-0443">Lipid metabolism</keyword>
<evidence type="ECO:0000256" key="2">
    <source>
        <dbReference type="ARBA" id="ARBA00005641"/>
    </source>
</evidence>
<dbReference type="AlphaFoldDB" id="A0AAD5RR66"/>
<evidence type="ECO:0000256" key="5">
    <source>
        <dbReference type="ARBA" id="ARBA00022516"/>
    </source>
</evidence>
<accession>A0AAD5RR66</accession>
<evidence type="ECO:0000256" key="12">
    <source>
        <dbReference type="ARBA" id="ARBA00023295"/>
    </source>
</evidence>
<feature type="domain" description="PLD phosphodiesterase" evidence="14">
    <location>
        <begin position="145"/>
        <end position="171"/>
    </location>
</feature>
<dbReference type="PANTHER" id="PTHR12586">
    <property type="entry name" value="CDP-DIACYLGLYCEROL--SERINE O-PHOSPHATIDYLTRANSFERASE"/>
    <property type="match status" value="1"/>
</dbReference>
<dbReference type="InterPro" id="IPR001547">
    <property type="entry name" value="Glyco_hydro_5"/>
</dbReference>
<dbReference type="SMART" id="SM00155">
    <property type="entry name" value="PLDc"/>
    <property type="match status" value="2"/>
</dbReference>
<keyword evidence="11" id="KW-1208">Phospholipid metabolism</keyword>
<evidence type="ECO:0000256" key="8">
    <source>
        <dbReference type="ARBA" id="ARBA00022801"/>
    </source>
</evidence>
<dbReference type="GO" id="GO:0008444">
    <property type="term" value="F:CDP-diacylglycerol-glycerol-3-phosphate 3-phosphatidyltransferase activity"/>
    <property type="evidence" value="ECO:0007669"/>
    <property type="project" value="UniProtKB-EC"/>
</dbReference>
<keyword evidence="6" id="KW-0808">Transferase</keyword>
<evidence type="ECO:0000259" key="14">
    <source>
        <dbReference type="PROSITE" id="PS50035"/>
    </source>
</evidence>
<comment type="catalytic activity">
    <reaction evidence="13">
        <text>a CDP-1,2-diacyl-sn-glycerol + sn-glycerol 3-phosphate = a 1,2-diacyl-sn-glycero-3-phospho-(1'-sn-glycero-3'-phosphate) + CMP + H(+)</text>
        <dbReference type="Rhea" id="RHEA:12593"/>
        <dbReference type="ChEBI" id="CHEBI:15378"/>
        <dbReference type="ChEBI" id="CHEBI:57597"/>
        <dbReference type="ChEBI" id="CHEBI:58332"/>
        <dbReference type="ChEBI" id="CHEBI:60110"/>
        <dbReference type="ChEBI" id="CHEBI:60377"/>
        <dbReference type="EC" id="2.7.8.5"/>
    </reaction>
</comment>
<evidence type="ECO:0000256" key="3">
    <source>
        <dbReference type="ARBA" id="ARBA00010682"/>
    </source>
</evidence>
<dbReference type="Gene3D" id="3.30.870.10">
    <property type="entry name" value="Endonuclease Chain A"/>
    <property type="match status" value="2"/>
</dbReference>
<dbReference type="PROSITE" id="PS50035">
    <property type="entry name" value="PLD"/>
    <property type="match status" value="1"/>
</dbReference>
<evidence type="ECO:0000313" key="16">
    <source>
        <dbReference type="Proteomes" id="UP001201980"/>
    </source>
</evidence>
<dbReference type="Proteomes" id="UP001201980">
    <property type="component" value="Unassembled WGS sequence"/>
</dbReference>
<dbReference type="InterPro" id="IPR017853">
    <property type="entry name" value="GH"/>
</dbReference>
<reference evidence="15" key="1">
    <citation type="submission" date="2022-07" db="EMBL/GenBank/DDBJ databases">
        <title>Draft genome sequence of Zalerion maritima ATCC 34329, a (micro)plastics degrading marine fungus.</title>
        <authorList>
            <person name="Paco A."/>
            <person name="Goncalves M.F.M."/>
            <person name="Rocha-Santos T.A.P."/>
            <person name="Alves A."/>
        </authorList>
    </citation>
    <scope>NUCLEOTIDE SEQUENCE</scope>
    <source>
        <strain evidence="15">ATCC 34329</strain>
    </source>
</reference>
<dbReference type="GO" id="GO:0005739">
    <property type="term" value="C:mitochondrion"/>
    <property type="evidence" value="ECO:0007669"/>
    <property type="project" value="TreeGrafter"/>
</dbReference>
<organism evidence="15 16">
    <name type="scientific">Zalerion maritima</name>
    <dbReference type="NCBI Taxonomy" id="339359"/>
    <lineage>
        <taxon>Eukaryota</taxon>
        <taxon>Fungi</taxon>
        <taxon>Dikarya</taxon>
        <taxon>Ascomycota</taxon>
        <taxon>Pezizomycotina</taxon>
        <taxon>Sordariomycetes</taxon>
        <taxon>Lulworthiomycetidae</taxon>
        <taxon>Lulworthiales</taxon>
        <taxon>Lulworthiaceae</taxon>
        <taxon>Zalerion</taxon>
    </lineage>
</organism>
<sequence length="889" mass="99116">MAPGTISSGVLAPFVQELDNISPSFRIKGSQIKILRTPPEFYGTLKTKIKGAKTRIFLSTLYIGKTETELITVIQDALRGNKDVKLSILTDCLRGTREAPNPSCASLLAPLIEEFGPERVDIRMYHTPNLKGLRKKHVPKRINEGWGLQHMKLYGVDDEIILSGANLSSDYFTNRQDRYHLFSSPEITDYFNKIHNAVCSFSYQLRPSEKDAGFELAWPRSNAVSTPLIHSKTKHENTAGRIMRDLLLPSSQASEPEIDDDKDTIVYPISQMTQLMGSRNDLSTELPAITRVLELLSADRYQDSRWTFTAGYFNPARSLTKLLLKTKSKQNTVITASPYANGFYKSPGVSGMLPDAYTYLARAFLKSVREHNMSEAIVLKEWRKGTVGEPGAWTYHAKGLWIALPGDKSPCLSIIGSSNYTKRSYSLDLETGAFIVTRDPDLKKRLGEEEQWLQDHVKQITVDDLATNERRSPLGKIWDQSTDSSSSVLAGEEDSDSWFAREASFHYPEPRSCGLETEPSIFALLALLSPVGSTIYYAGVSESSGEFGAYGDPGTGLPGTFGVENAFIDNTGIDVMVNEHNVNLFRVVSLLEKMCLLATGLGATFDEELYGHLKDAVDYISATKGAYCILDLHNYMRYNYPREQPFSRSIIGDTSDWAAATTEQFGEFWYEPADRFKDNEKVIFGLMNELHDVASSRLLDNLQLVVDKLRETRATNLIIAPGYCWSGAHSWTEGGSEASSEWLNKLVDLTGNLAMDVHEYPDLDFSGGHAACESDQVANLEHLTEWLRANELTEFITEFGGSNTTGCVDMLNTMLDYMADNEEYIGAAGPFWGTYSPYYTDQNQWGSLEPGSTAIDGSPSLYNTIWKTVIAPKVPDELQVELACSGRWR</sequence>
<dbReference type="CDD" id="cd09135">
    <property type="entry name" value="PLDc_PGS1_euk_1"/>
    <property type="match status" value="1"/>
</dbReference>
<keyword evidence="10" id="KW-0594">Phospholipid biosynthesis</keyword>
<comment type="caution">
    <text evidence="15">The sequence shown here is derived from an EMBL/GenBank/DDBJ whole genome shotgun (WGS) entry which is preliminary data.</text>
</comment>
<name>A0AAD5RR66_9PEZI</name>
<dbReference type="EC" id="2.7.8.5" evidence="4"/>
<dbReference type="PANTHER" id="PTHR12586:SF1">
    <property type="entry name" value="CDP-DIACYLGLYCEROL--GLYCEROL-3-PHOSPHATE 3-PHOSPHATIDYLTRANSFERASE, MITOCHONDRIAL"/>
    <property type="match status" value="1"/>
</dbReference>
<evidence type="ECO:0000256" key="4">
    <source>
        <dbReference type="ARBA" id="ARBA00013170"/>
    </source>
</evidence>
<dbReference type="Gene3D" id="3.20.20.80">
    <property type="entry name" value="Glycosidases"/>
    <property type="match status" value="1"/>
</dbReference>
<keyword evidence="5" id="KW-0444">Lipid biosynthesis</keyword>
<proteinExistence type="inferred from homology"/>
<keyword evidence="7" id="KW-0677">Repeat</keyword>
<dbReference type="CDD" id="cd09137">
    <property type="entry name" value="PLDc_PGS1_euk_2"/>
    <property type="match status" value="1"/>
</dbReference>
<protein>
    <recommendedName>
        <fullName evidence="4">CDP-diacylglycerol--glycerol-3-phosphate 1-phosphatidyltransferase</fullName>
        <ecNumber evidence="4">2.7.8.5</ecNumber>
    </recommendedName>
</protein>
<dbReference type="SUPFAM" id="SSF56024">
    <property type="entry name" value="Phospholipase D/nuclease"/>
    <property type="match status" value="1"/>
</dbReference>
<keyword evidence="12" id="KW-0326">Glycosidase</keyword>
<dbReference type="GO" id="GO:0004553">
    <property type="term" value="F:hydrolase activity, hydrolyzing O-glycosyl compounds"/>
    <property type="evidence" value="ECO:0007669"/>
    <property type="project" value="InterPro"/>
</dbReference>
<dbReference type="Pfam" id="PF00150">
    <property type="entry name" value="Cellulase"/>
    <property type="match status" value="1"/>
</dbReference>
<evidence type="ECO:0000256" key="6">
    <source>
        <dbReference type="ARBA" id="ARBA00022679"/>
    </source>
</evidence>
<comment type="pathway">
    <text evidence="1">Phospholipid metabolism; phosphatidylglycerol biosynthesis; phosphatidylglycerol from CDP-diacylglycerol: step 1/2.</text>
</comment>
<dbReference type="EMBL" id="JAKWBI020000131">
    <property type="protein sequence ID" value="KAJ2901945.1"/>
    <property type="molecule type" value="Genomic_DNA"/>
</dbReference>
<evidence type="ECO:0000256" key="7">
    <source>
        <dbReference type="ARBA" id="ARBA00022737"/>
    </source>
</evidence>
<evidence type="ECO:0000256" key="9">
    <source>
        <dbReference type="ARBA" id="ARBA00023098"/>
    </source>
</evidence>